<feature type="chain" id="PRO_5046844530" description="CBM2 domain-containing protein" evidence="1">
    <location>
        <begin position="24"/>
        <end position="127"/>
    </location>
</feature>
<dbReference type="SMART" id="SM00637">
    <property type="entry name" value="CBD_II"/>
    <property type="match status" value="1"/>
</dbReference>
<reference evidence="3 4" key="1">
    <citation type="journal article" date="2019" name="Int. J. Syst. Evol. Microbiol.">
        <title>The Global Catalogue of Microorganisms (GCM) 10K type strain sequencing project: providing services to taxonomists for standard genome sequencing and annotation.</title>
        <authorList>
            <consortium name="The Broad Institute Genomics Platform"/>
            <consortium name="The Broad Institute Genome Sequencing Center for Infectious Disease"/>
            <person name="Wu L."/>
            <person name="Ma J."/>
        </authorList>
    </citation>
    <scope>NUCLEOTIDE SEQUENCE [LARGE SCALE GENOMIC DNA]</scope>
    <source>
        <strain evidence="3 4">JCM 15933</strain>
    </source>
</reference>
<dbReference type="SUPFAM" id="SSF49384">
    <property type="entry name" value="Carbohydrate-binding domain"/>
    <property type="match status" value="1"/>
</dbReference>
<feature type="signal peptide" evidence="1">
    <location>
        <begin position="1"/>
        <end position="23"/>
    </location>
</feature>
<dbReference type="Proteomes" id="UP001501470">
    <property type="component" value="Unassembled WGS sequence"/>
</dbReference>
<keyword evidence="4" id="KW-1185">Reference proteome</keyword>
<evidence type="ECO:0000259" key="2">
    <source>
        <dbReference type="PROSITE" id="PS51173"/>
    </source>
</evidence>
<evidence type="ECO:0000313" key="4">
    <source>
        <dbReference type="Proteomes" id="UP001501470"/>
    </source>
</evidence>
<dbReference type="InterPro" id="IPR008965">
    <property type="entry name" value="CBM2/CBM3_carb-bd_dom_sf"/>
</dbReference>
<proteinExistence type="predicted"/>
<dbReference type="Gene3D" id="2.60.40.290">
    <property type="match status" value="1"/>
</dbReference>
<evidence type="ECO:0000313" key="3">
    <source>
        <dbReference type="EMBL" id="GAA1564038.1"/>
    </source>
</evidence>
<comment type="caution">
    <text evidence="3">The sequence shown here is derived from an EMBL/GenBank/DDBJ whole genome shotgun (WGS) entry which is preliminary data.</text>
</comment>
<dbReference type="InterPro" id="IPR001919">
    <property type="entry name" value="CBD2"/>
</dbReference>
<gene>
    <name evidence="3" type="ORF">GCM10009827_102030</name>
</gene>
<evidence type="ECO:0000256" key="1">
    <source>
        <dbReference type="SAM" id="SignalP"/>
    </source>
</evidence>
<dbReference type="PROSITE" id="PS51173">
    <property type="entry name" value="CBM2"/>
    <property type="match status" value="1"/>
</dbReference>
<keyword evidence="1" id="KW-0732">Signal</keyword>
<sequence length="127" mass="13433">MFRSAILAVAALLPLPLASPASAAPAGDFSCDYRFFAWDGGFVADLTITNHGPAIDGWTARWTFSTATGNLGVWQARMEQPNPFAVTATNMPYNAVIDTGRSVRFGWTASAAATEAPHDLTVNGLPC</sequence>
<feature type="domain" description="CBM2" evidence="2">
    <location>
        <begin position="22"/>
        <end position="127"/>
    </location>
</feature>
<dbReference type="Pfam" id="PF00553">
    <property type="entry name" value="CBM_2"/>
    <property type="match status" value="1"/>
</dbReference>
<dbReference type="RefSeq" id="WP_344512646.1">
    <property type="nucleotide sequence ID" value="NZ_BAAAQD010000034.1"/>
</dbReference>
<dbReference type="EMBL" id="BAAAQD010000034">
    <property type="protein sequence ID" value="GAA1564038.1"/>
    <property type="molecule type" value="Genomic_DNA"/>
</dbReference>
<accession>A0ABN2CUG5</accession>
<dbReference type="InterPro" id="IPR012291">
    <property type="entry name" value="CBM2_carb-bd_dom_sf"/>
</dbReference>
<name>A0ABN2CUG5_9ACTN</name>
<protein>
    <recommendedName>
        <fullName evidence="2">CBM2 domain-containing protein</fullName>
    </recommendedName>
</protein>
<organism evidence="3 4">
    <name type="scientific">Dactylosporangium maewongense</name>
    <dbReference type="NCBI Taxonomy" id="634393"/>
    <lineage>
        <taxon>Bacteria</taxon>
        <taxon>Bacillati</taxon>
        <taxon>Actinomycetota</taxon>
        <taxon>Actinomycetes</taxon>
        <taxon>Micromonosporales</taxon>
        <taxon>Micromonosporaceae</taxon>
        <taxon>Dactylosporangium</taxon>
    </lineage>
</organism>